<keyword evidence="2" id="KW-1185">Reference proteome</keyword>
<organism evidence="1 2">
    <name type="scientific">Dyella monticola</name>
    <dbReference type="NCBI Taxonomy" id="1927958"/>
    <lineage>
        <taxon>Bacteria</taxon>
        <taxon>Pseudomonadati</taxon>
        <taxon>Pseudomonadota</taxon>
        <taxon>Gammaproteobacteria</taxon>
        <taxon>Lysobacterales</taxon>
        <taxon>Rhodanobacteraceae</taxon>
        <taxon>Dyella</taxon>
    </lineage>
</organism>
<sequence>MQRNPLWPYELAEALGSIAISFANYEFVFAHLVGFAENLDKEILYKEVLTLSPSEKLKRLRLKSAGKTDEVSKLYSALCDRFEVILEERNRYIHAYWYRSQERSGEFVFVDIHGRKDKLSKETHTCTVRDVMVVSTACHVQLNNLQALRSCTETAPFFAYYLPPDALPISSGVLRKVPHDHRKQS</sequence>
<comment type="caution">
    <text evidence="1">The sequence shown here is derived from an EMBL/GenBank/DDBJ whole genome shotgun (WGS) entry which is preliminary data.</text>
</comment>
<protein>
    <submittedName>
        <fullName evidence="1">Uncharacterized protein</fullName>
    </submittedName>
</protein>
<dbReference type="RefSeq" id="WP_230474906.1">
    <property type="nucleotide sequence ID" value="NZ_QRBE01000012.1"/>
</dbReference>
<evidence type="ECO:0000313" key="1">
    <source>
        <dbReference type="EMBL" id="RDS79585.1"/>
    </source>
</evidence>
<reference evidence="1 2" key="1">
    <citation type="submission" date="2018-07" db="EMBL/GenBank/DDBJ databases">
        <title>Dyella monticola sp. nov. and Dyella psychrodurans sp. nov. isolated from monsoon evergreen broad-leaved forest soil of Dinghu Mountain, China.</title>
        <authorList>
            <person name="Gao Z."/>
            <person name="Qiu L."/>
        </authorList>
    </citation>
    <scope>NUCLEOTIDE SEQUENCE [LARGE SCALE GENOMIC DNA]</scope>
    <source>
        <strain evidence="1 2">4G-K06</strain>
    </source>
</reference>
<gene>
    <name evidence="1" type="ORF">DWU98_17500</name>
</gene>
<name>A0A370WUF8_9GAMM</name>
<proteinExistence type="predicted"/>
<dbReference type="Proteomes" id="UP000254258">
    <property type="component" value="Unassembled WGS sequence"/>
</dbReference>
<dbReference type="EMBL" id="QRBE01000012">
    <property type="protein sequence ID" value="RDS79585.1"/>
    <property type="molecule type" value="Genomic_DNA"/>
</dbReference>
<dbReference type="AlphaFoldDB" id="A0A370WUF8"/>
<evidence type="ECO:0000313" key="2">
    <source>
        <dbReference type="Proteomes" id="UP000254258"/>
    </source>
</evidence>
<accession>A0A370WUF8</accession>